<evidence type="ECO:0000256" key="5">
    <source>
        <dbReference type="ARBA" id="ARBA00022741"/>
    </source>
</evidence>
<evidence type="ECO:0000256" key="1">
    <source>
        <dbReference type="ARBA" id="ARBA00000085"/>
    </source>
</evidence>
<dbReference type="InterPro" id="IPR050482">
    <property type="entry name" value="Sensor_HK_TwoCompSys"/>
</dbReference>
<keyword evidence="7" id="KW-0067">ATP-binding</keyword>
<evidence type="ECO:0000256" key="4">
    <source>
        <dbReference type="ARBA" id="ARBA00022679"/>
    </source>
</evidence>
<feature type="transmembrane region" description="Helical" evidence="10">
    <location>
        <begin position="18"/>
        <end position="37"/>
    </location>
</feature>
<feature type="domain" description="DUF7134" evidence="13">
    <location>
        <begin position="17"/>
        <end position="156"/>
    </location>
</feature>
<evidence type="ECO:0000259" key="12">
    <source>
        <dbReference type="Pfam" id="PF07730"/>
    </source>
</evidence>
<keyword evidence="10" id="KW-1133">Transmembrane helix</keyword>
<evidence type="ECO:0000259" key="13">
    <source>
        <dbReference type="Pfam" id="PF23539"/>
    </source>
</evidence>
<proteinExistence type="predicted"/>
<keyword evidence="4" id="KW-0808">Transferase</keyword>
<reference evidence="14 15" key="1">
    <citation type="submission" date="2019-04" db="EMBL/GenBank/DDBJ databases">
        <title>Rhodococcus oryzae sp. nov., a novel actinomycete isolated from rhizosphere soil of rice (Oryza sativa L.).</title>
        <authorList>
            <person name="Li C."/>
        </authorList>
    </citation>
    <scope>NUCLEOTIDE SEQUENCE [LARGE SCALE GENOMIC DNA]</scope>
    <source>
        <strain evidence="14 15">NEAU-CX67</strain>
    </source>
</reference>
<protein>
    <recommendedName>
        <fullName evidence="2">histidine kinase</fullName>
        <ecNumber evidence="2">2.7.13.3</ecNumber>
    </recommendedName>
</protein>
<name>A0ABY2RI26_9NOCA</name>
<feature type="domain" description="Signal transduction histidine kinase subgroup 3 dimerisation and phosphoacceptor" evidence="12">
    <location>
        <begin position="184"/>
        <end position="249"/>
    </location>
</feature>
<dbReference type="Pfam" id="PF02518">
    <property type="entry name" value="HATPase_c"/>
    <property type="match status" value="1"/>
</dbReference>
<dbReference type="InterPro" id="IPR036890">
    <property type="entry name" value="HATPase_C_sf"/>
</dbReference>
<dbReference type="Gene3D" id="1.20.5.1930">
    <property type="match status" value="1"/>
</dbReference>
<evidence type="ECO:0000256" key="3">
    <source>
        <dbReference type="ARBA" id="ARBA00022553"/>
    </source>
</evidence>
<evidence type="ECO:0000259" key="11">
    <source>
        <dbReference type="Pfam" id="PF02518"/>
    </source>
</evidence>
<feature type="domain" description="Histidine kinase/HSP90-like ATPase" evidence="11">
    <location>
        <begin position="298"/>
        <end position="387"/>
    </location>
</feature>
<dbReference type="CDD" id="cd16917">
    <property type="entry name" value="HATPase_UhpB-NarQ-NarX-like"/>
    <property type="match status" value="1"/>
</dbReference>
<dbReference type="InterPro" id="IPR011712">
    <property type="entry name" value="Sig_transdc_His_kin_sub3_dim/P"/>
</dbReference>
<organism evidence="14 15">
    <name type="scientific">Rhodococcus oryzae</name>
    <dbReference type="NCBI Taxonomy" id="2571143"/>
    <lineage>
        <taxon>Bacteria</taxon>
        <taxon>Bacillati</taxon>
        <taxon>Actinomycetota</taxon>
        <taxon>Actinomycetes</taxon>
        <taxon>Mycobacteriales</taxon>
        <taxon>Nocardiaceae</taxon>
        <taxon>Rhodococcus</taxon>
    </lineage>
</organism>
<keyword evidence="8" id="KW-0902">Two-component regulatory system</keyword>
<accession>A0ABY2RI26</accession>
<dbReference type="PANTHER" id="PTHR24421">
    <property type="entry name" value="NITRATE/NITRITE SENSOR PROTEIN NARX-RELATED"/>
    <property type="match status" value="1"/>
</dbReference>
<dbReference type="InterPro" id="IPR055558">
    <property type="entry name" value="DUF7134"/>
</dbReference>
<dbReference type="EMBL" id="SUMD01000007">
    <property type="protein sequence ID" value="TJZ76725.1"/>
    <property type="molecule type" value="Genomic_DNA"/>
</dbReference>
<dbReference type="Proteomes" id="UP000305109">
    <property type="component" value="Unassembled WGS sequence"/>
</dbReference>
<keyword evidence="5" id="KW-0547">Nucleotide-binding</keyword>
<comment type="caution">
    <text evidence="14">The sequence shown here is derived from an EMBL/GenBank/DDBJ whole genome shotgun (WGS) entry which is preliminary data.</text>
</comment>
<keyword evidence="6 14" id="KW-0418">Kinase</keyword>
<dbReference type="Gene3D" id="3.30.565.10">
    <property type="entry name" value="Histidine kinase-like ATPase, C-terminal domain"/>
    <property type="match status" value="1"/>
</dbReference>
<evidence type="ECO:0000256" key="6">
    <source>
        <dbReference type="ARBA" id="ARBA00022777"/>
    </source>
</evidence>
<sequence length="394" mass="41765">MRCLRPAEHLDDRSSARWAFDAIVAALAVAVAMPDLFHDGEGPPWVAIAVLVAVLAPLAVRRIFPIPVFTWVLISAVAAGLWNDNIAADLGLLIALYTVAATQSRLEALTAAAFLEFAMIVDTVRTTDGSWWHASILVSGLVGTALGLGLYASTRRAYLAELRDRAVRLERERDQQGELAAAAERARISREMHDIVAHHLTVMVALSEGAVAASATSPERGIEVMRTVSATGRQALADTRRLLGVLREDGVGDPGDGALAPVPDLAELDMLIARVRGAGLPTSFEVNGSATDLPATVQLTVYRLVQEALTNTLKHGGKGTRASVRLRYLPGEIRVDVEDDGDGAAATTPPGGGGGLIGMRERVHAYGGVLRSGPMGPRGWRVSAQLRTDEGEST</sequence>
<keyword evidence="10" id="KW-0812">Transmembrane</keyword>
<evidence type="ECO:0000256" key="7">
    <source>
        <dbReference type="ARBA" id="ARBA00022840"/>
    </source>
</evidence>
<keyword evidence="3" id="KW-0597">Phosphoprotein</keyword>
<comment type="catalytic activity">
    <reaction evidence="1">
        <text>ATP + protein L-histidine = ADP + protein N-phospho-L-histidine.</text>
        <dbReference type="EC" id="2.7.13.3"/>
    </reaction>
</comment>
<keyword evidence="10" id="KW-0472">Membrane</keyword>
<evidence type="ECO:0000313" key="15">
    <source>
        <dbReference type="Proteomes" id="UP000305109"/>
    </source>
</evidence>
<evidence type="ECO:0000256" key="10">
    <source>
        <dbReference type="SAM" id="Phobius"/>
    </source>
</evidence>
<dbReference type="InterPro" id="IPR003594">
    <property type="entry name" value="HATPase_dom"/>
</dbReference>
<dbReference type="RefSeq" id="WP_136910714.1">
    <property type="nucleotide sequence ID" value="NZ_SUMD01000007.1"/>
</dbReference>
<dbReference type="GO" id="GO:0016301">
    <property type="term" value="F:kinase activity"/>
    <property type="evidence" value="ECO:0007669"/>
    <property type="project" value="UniProtKB-KW"/>
</dbReference>
<evidence type="ECO:0000256" key="9">
    <source>
        <dbReference type="SAM" id="Coils"/>
    </source>
</evidence>
<keyword evidence="9" id="KW-0175">Coiled coil</keyword>
<evidence type="ECO:0000313" key="14">
    <source>
        <dbReference type="EMBL" id="TJZ76725.1"/>
    </source>
</evidence>
<dbReference type="PANTHER" id="PTHR24421:SF10">
    <property type="entry name" value="NITRATE_NITRITE SENSOR PROTEIN NARQ"/>
    <property type="match status" value="1"/>
</dbReference>
<dbReference type="EC" id="2.7.13.3" evidence="2"/>
<feature type="transmembrane region" description="Helical" evidence="10">
    <location>
        <begin position="131"/>
        <end position="153"/>
    </location>
</feature>
<evidence type="ECO:0000256" key="2">
    <source>
        <dbReference type="ARBA" id="ARBA00012438"/>
    </source>
</evidence>
<evidence type="ECO:0000256" key="8">
    <source>
        <dbReference type="ARBA" id="ARBA00023012"/>
    </source>
</evidence>
<gene>
    <name evidence="14" type="ORF">FCG67_15970</name>
</gene>
<keyword evidence="15" id="KW-1185">Reference proteome</keyword>
<dbReference type="Pfam" id="PF07730">
    <property type="entry name" value="HisKA_3"/>
    <property type="match status" value="1"/>
</dbReference>
<dbReference type="SUPFAM" id="SSF55874">
    <property type="entry name" value="ATPase domain of HSP90 chaperone/DNA topoisomerase II/histidine kinase"/>
    <property type="match status" value="1"/>
</dbReference>
<feature type="transmembrane region" description="Helical" evidence="10">
    <location>
        <begin position="43"/>
        <end position="59"/>
    </location>
</feature>
<dbReference type="Pfam" id="PF23539">
    <property type="entry name" value="DUF7134"/>
    <property type="match status" value="1"/>
</dbReference>
<feature type="transmembrane region" description="Helical" evidence="10">
    <location>
        <begin position="66"/>
        <end position="83"/>
    </location>
</feature>
<feature type="coiled-coil region" evidence="9">
    <location>
        <begin position="159"/>
        <end position="186"/>
    </location>
</feature>